<sequence length="161" mass="16795">MTATAQTPRVALDHASGTVRVAGDGLPEVIVARTPGDGETNDAVPVGTRDPARLTLTVDGLPAVLRPAKGRLFRRSYRVDAAVDGVRYRLVPCSYAESRLTRDGRALGLLDSTGDGLVGAEWHDGVQPRDIALGTALAAAFGTGAAPWWEIAADAIGELIP</sequence>
<reference evidence="1 2" key="1">
    <citation type="submission" date="2023-10" db="EMBL/GenBank/DDBJ databases">
        <title>The genome sequence of Streptomyces sp. HUAS YS2.</title>
        <authorList>
            <person name="Mo P."/>
        </authorList>
    </citation>
    <scope>NUCLEOTIDE SEQUENCE [LARGE SCALE GENOMIC DNA]</scope>
    <source>
        <strain evidence="1 2">HUAS YS2</strain>
    </source>
</reference>
<name>A0ABZ0LUT9_9ACTN</name>
<organism evidence="1 2">
    <name type="scientific">Streptomyces solicathayae</name>
    <dbReference type="NCBI Taxonomy" id="3081768"/>
    <lineage>
        <taxon>Bacteria</taxon>
        <taxon>Bacillati</taxon>
        <taxon>Actinomycetota</taxon>
        <taxon>Actinomycetes</taxon>
        <taxon>Kitasatosporales</taxon>
        <taxon>Streptomycetaceae</taxon>
        <taxon>Streptomyces</taxon>
    </lineage>
</organism>
<accession>A0ABZ0LUT9</accession>
<proteinExistence type="predicted"/>
<evidence type="ECO:0000313" key="2">
    <source>
        <dbReference type="Proteomes" id="UP001301731"/>
    </source>
</evidence>
<dbReference type="Proteomes" id="UP001301731">
    <property type="component" value="Chromosome"/>
</dbReference>
<evidence type="ECO:0000313" key="1">
    <source>
        <dbReference type="EMBL" id="WOX23075.1"/>
    </source>
</evidence>
<gene>
    <name evidence="1" type="ORF">R2D22_17400</name>
</gene>
<dbReference type="RefSeq" id="WP_318104593.1">
    <property type="nucleotide sequence ID" value="NZ_CP137573.1"/>
</dbReference>
<dbReference type="EMBL" id="CP137573">
    <property type="protein sequence ID" value="WOX23075.1"/>
    <property type="molecule type" value="Genomic_DNA"/>
</dbReference>
<protein>
    <submittedName>
        <fullName evidence="1">Uncharacterized protein</fullName>
    </submittedName>
</protein>
<keyword evidence="2" id="KW-1185">Reference proteome</keyword>